<sequence>MKWVLRELSDYKNKPLYVSEKMDLSQDIMERYSKYVISANDKFSVDAYVFYDNGNAIVNAHVRGNIVVPSSRSLTPVDLPLDFKIDEVYVDTKAQLKKYEEEDEAAFLLDDDGVIDFDKSVADNIILQIPMHILSPDEKNGSEMPKGNDWEVISEEEYDNQKTDNKKVDPRLAKLKDLLNDSDK</sequence>
<comment type="caution">
    <text evidence="2">The sequence shown here is derived from an EMBL/GenBank/DDBJ whole genome shotgun (WGS) entry which is preliminary data.</text>
</comment>
<evidence type="ECO:0000313" key="2">
    <source>
        <dbReference type="EMBL" id="TPR42937.1"/>
    </source>
</evidence>
<protein>
    <submittedName>
        <fullName evidence="2">DUF177 domain-containing protein</fullName>
    </submittedName>
</protein>
<evidence type="ECO:0000256" key="1">
    <source>
        <dbReference type="SAM" id="MobiDB-lite"/>
    </source>
</evidence>
<evidence type="ECO:0000313" key="3">
    <source>
        <dbReference type="Proteomes" id="UP000784700"/>
    </source>
</evidence>
<proteinExistence type="predicted"/>
<dbReference type="AlphaFoldDB" id="A0A9Q8MTB3"/>
<dbReference type="GeneID" id="58107916"/>
<feature type="region of interest" description="Disordered" evidence="1">
    <location>
        <begin position="137"/>
        <end position="169"/>
    </location>
</feature>
<accession>A0A9Q8MTB3</accession>
<dbReference type="InterPro" id="IPR003772">
    <property type="entry name" value="YceD"/>
</dbReference>
<dbReference type="RefSeq" id="WP_140925035.1">
    <property type="nucleotide sequence ID" value="NZ_QUBF01000008.1"/>
</dbReference>
<feature type="compositionally biased region" description="Basic and acidic residues" evidence="1">
    <location>
        <begin position="159"/>
        <end position="169"/>
    </location>
</feature>
<name>A0A9Q8MTB3_9LACO</name>
<dbReference type="EMBL" id="QUBG01000009">
    <property type="protein sequence ID" value="TPR42937.1"/>
    <property type="molecule type" value="Genomic_DNA"/>
</dbReference>
<organism evidence="2 3">
    <name type="scientific">Apilactobacillus micheneri</name>
    <dbReference type="NCBI Taxonomy" id="1899430"/>
    <lineage>
        <taxon>Bacteria</taxon>
        <taxon>Bacillati</taxon>
        <taxon>Bacillota</taxon>
        <taxon>Bacilli</taxon>
        <taxon>Lactobacillales</taxon>
        <taxon>Lactobacillaceae</taxon>
        <taxon>Apilactobacillus</taxon>
    </lineage>
</organism>
<dbReference type="Proteomes" id="UP000784700">
    <property type="component" value="Unassembled WGS sequence"/>
</dbReference>
<dbReference type="Pfam" id="PF02620">
    <property type="entry name" value="YceD"/>
    <property type="match status" value="1"/>
</dbReference>
<reference evidence="2" key="1">
    <citation type="submission" date="2018-08" db="EMBL/GenBank/DDBJ databases">
        <title>Comparative genomics of wild bee and flower associated Lactobacillus reveals potential adaptation to the bee host.</title>
        <authorList>
            <person name="Vuong H.Q."/>
            <person name="Mcfrederick Q.S."/>
        </authorList>
    </citation>
    <scope>NUCLEOTIDE SEQUENCE</scope>
    <source>
        <strain evidence="2">HV_63</strain>
    </source>
</reference>
<gene>
    <name evidence="2" type="ORF">DY130_06910</name>
</gene>
<feature type="compositionally biased region" description="Basic and acidic residues" evidence="1">
    <location>
        <begin position="137"/>
        <end position="149"/>
    </location>
</feature>